<proteinExistence type="predicted"/>
<sequence length="174" mass="18895">MSLSIHMPASVSFPSTPSAPSSPSSSKHSSRSPHRSTSPSHSRRKSSLCLNQPIVIPVPPGLLSSPHLHAQSMLPKYPAAHVPSQKDEDWLGDTIPISTNGMHDDDARGVLGKKGQSDIIGSKGMADGRNNWIREERSGRPTAPTRKISTTSPPLVHWRAQHPPSSFHPEEQHH</sequence>
<feature type="region of interest" description="Disordered" evidence="1">
    <location>
        <begin position="1"/>
        <end position="51"/>
    </location>
</feature>
<evidence type="ECO:0000313" key="3">
    <source>
        <dbReference type="Proteomes" id="UP000076761"/>
    </source>
</evidence>
<reference evidence="2 3" key="1">
    <citation type="journal article" date="2016" name="Mol. Biol. Evol.">
        <title>Comparative Genomics of Early-Diverging Mushroom-Forming Fungi Provides Insights into the Origins of Lignocellulose Decay Capabilities.</title>
        <authorList>
            <person name="Nagy L.G."/>
            <person name="Riley R."/>
            <person name="Tritt A."/>
            <person name="Adam C."/>
            <person name="Daum C."/>
            <person name="Floudas D."/>
            <person name="Sun H."/>
            <person name="Yadav J.S."/>
            <person name="Pangilinan J."/>
            <person name="Larsson K.H."/>
            <person name="Matsuura K."/>
            <person name="Barry K."/>
            <person name="Labutti K."/>
            <person name="Kuo R."/>
            <person name="Ohm R.A."/>
            <person name="Bhattacharya S.S."/>
            <person name="Shirouzu T."/>
            <person name="Yoshinaga Y."/>
            <person name="Martin F.M."/>
            <person name="Grigoriev I.V."/>
            <person name="Hibbett D.S."/>
        </authorList>
    </citation>
    <scope>NUCLEOTIDE SEQUENCE [LARGE SCALE GENOMIC DNA]</scope>
    <source>
        <strain evidence="2 3">HHB14362 ss-1</strain>
    </source>
</reference>
<protein>
    <submittedName>
        <fullName evidence="2">Uncharacterized protein</fullName>
    </submittedName>
</protein>
<evidence type="ECO:0000256" key="1">
    <source>
        <dbReference type="SAM" id="MobiDB-lite"/>
    </source>
</evidence>
<feature type="compositionally biased region" description="Low complexity" evidence="1">
    <location>
        <begin position="8"/>
        <end position="27"/>
    </location>
</feature>
<accession>A0A165UR28</accession>
<name>A0A165UR28_9AGAM</name>
<dbReference type="OrthoDB" id="2675274at2759"/>
<keyword evidence="3" id="KW-1185">Reference proteome</keyword>
<gene>
    <name evidence="2" type="ORF">NEOLEDRAFT_1239521</name>
</gene>
<dbReference type="EMBL" id="KV425557">
    <property type="protein sequence ID" value="KZT28567.1"/>
    <property type="molecule type" value="Genomic_DNA"/>
</dbReference>
<feature type="region of interest" description="Disordered" evidence="1">
    <location>
        <begin position="79"/>
        <end position="174"/>
    </location>
</feature>
<organism evidence="2 3">
    <name type="scientific">Neolentinus lepideus HHB14362 ss-1</name>
    <dbReference type="NCBI Taxonomy" id="1314782"/>
    <lineage>
        <taxon>Eukaryota</taxon>
        <taxon>Fungi</taxon>
        <taxon>Dikarya</taxon>
        <taxon>Basidiomycota</taxon>
        <taxon>Agaricomycotina</taxon>
        <taxon>Agaricomycetes</taxon>
        <taxon>Gloeophyllales</taxon>
        <taxon>Gloeophyllaceae</taxon>
        <taxon>Neolentinus</taxon>
    </lineage>
</organism>
<dbReference type="Proteomes" id="UP000076761">
    <property type="component" value="Unassembled WGS sequence"/>
</dbReference>
<evidence type="ECO:0000313" key="2">
    <source>
        <dbReference type="EMBL" id="KZT28567.1"/>
    </source>
</evidence>
<dbReference type="InParanoid" id="A0A165UR28"/>
<dbReference type="AlphaFoldDB" id="A0A165UR28"/>